<comment type="caution">
    <text evidence="2">The sequence shown here is derived from an EMBL/GenBank/DDBJ whole genome shotgun (WGS) entry which is preliminary data.</text>
</comment>
<dbReference type="Proteomes" id="UP000518605">
    <property type="component" value="Unassembled WGS sequence"/>
</dbReference>
<feature type="domain" description="Ketopantoate reductase N-terminal" evidence="1">
    <location>
        <begin position="3"/>
        <end position="154"/>
    </location>
</feature>
<sequence>MRILVFGAGVLGSYLAHALVRGDHDVTVLARGKRAEQLEKDGLVIRHYFQRRTTVDRVNVIHALQPEDLYDLIFVVMKYNDFQSVLPILAENNSQNIVLVGNNADVHGMQNILHESSIVKKNVSFGFQLSGGLREESGRIVCIRGGGQMVLGSLTGEIPFKHVVEDAFKHVSYKLTYHDDMDAWLKSHIVPIVALNSISYLYDGDYKKASKDKALLKQAISVMDEGFQVLEKLGYTAIPASLVTIIRKHRTGLYYGLKMYHHLPFIKWVDGSFSEIAALYDTFDKLKQQANISTPNWNAFEKRATAKFSSHNLLINGQHA</sequence>
<dbReference type="AlphaFoldDB" id="A0A7W5C747"/>
<dbReference type="EC" id="1.1.1.169" evidence="2"/>
<keyword evidence="3" id="KW-1185">Reference proteome</keyword>
<gene>
    <name evidence="2" type="ORF">FHS16_001935</name>
</gene>
<dbReference type="SUPFAM" id="SSF51735">
    <property type="entry name" value="NAD(P)-binding Rossmann-fold domains"/>
    <property type="match status" value="1"/>
</dbReference>
<dbReference type="Pfam" id="PF02558">
    <property type="entry name" value="ApbA"/>
    <property type="match status" value="1"/>
</dbReference>
<evidence type="ECO:0000313" key="3">
    <source>
        <dbReference type="Proteomes" id="UP000518605"/>
    </source>
</evidence>
<dbReference type="InterPro" id="IPR036291">
    <property type="entry name" value="NAD(P)-bd_dom_sf"/>
</dbReference>
<keyword evidence="2" id="KW-0560">Oxidoreductase</keyword>
<name>A0A7W5C747_9BACL</name>
<reference evidence="2 3" key="1">
    <citation type="submission" date="2020-08" db="EMBL/GenBank/DDBJ databases">
        <title>Genomic Encyclopedia of Type Strains, Phase III (KMG-III): the genomes of soil and plant-associated and newly described type strains.</title>
        <authorList>
            <person name="Whitman W."/>
        </authorList>
    </citation>
    <scope>NUCLEOTIDE SEQUENCE [LARGE SCALE GENOMIC DNA]</scope>
    <source>
        <strain evidence="2 3">CECT 8234</strain>
    </source>
</reference>
<dbReference type="InterPro" id="IPR013332">
    <property type="entry name" value="KPR_N"/>
</dbReference>
<dbReference type="RefSeq" id="WP_183561249.1">
    <property type="nucleotide sequence ID" value="NZ_CBCSLB010000008.1"/>
</dbReference>
<evidence type="ECO:0000313" key="2">
    <source>
        <dbReference type="EMBL" id="MBB3151889.1"/>
    </source>
</evidence>
<dbReference type="GO" id="GO:0008677">
    <property type="term" value="F:2-dehydropantoate 2-reductase activity"/>
    <property type="evidence" value="ECO:0007669"/>
    <property type="project" value="UniProtKB-EC"/>
</dbReference>
<accession>A0A7W5C747</accession>
<dbReference type="Gene3D" id="3.40.50.720">
    <property type="entry name" value="NAD(P)-binding Rossmann-like Domain"/>
    <property type="match status" value="1"/>
</dbReference>
<organism evidence="2 3">
    <name type="scientific">Paenibacillus endophyticus</name>
    <dbReference type="NCBI Taxonomy" id="1294268"/>
    <lineage>
        <taxon>Bacteria</taxon>
        <taxon>Bacillati</taxon>
        <taxon>Bacillota</taxon>
        <taxon>Bacilli</taxon>
        <taxon>Bacillales</taxon>
        <taxon>Paenibacillaceae</taxon>
        <taxon>Paenibacillus</taxon>
    </lineage>
</organism>
<dbReference type="EMBL" id="JACHXW010000004">
    <property type="protein sequence ID" value="MBB3151889.1"/>
    <property type="molecule type" value="Genomic_DNA"/>
</dbReference>
<protein>
    <submittedName>
        <fullName evidence="2">2-dehydropantoate 2-reductase</fullName>
        <ecNumber evidence="2">1.1.1.169</ecNumber>
    </submittedName>
</protein>
<proteinExistence type="predicted"/>
<evidence type="ECO:0000259" key="1">
    <source>
        <dbReference type="Pfam" id="PF02558"/>
    </source>
</evidence>